<reference evidence="1 2" key="1">
    <citation type="journal article" date="2015" name="Sci. Rep.">
        <title>Genome of the facultative scuticociliatosis pathogen Pseudocohnilembus persalinus provides insight into its virulence through horizontal gene transfer.</title>
        <authorList>
            <person name="Xiong J."/>
            <person name="Wang G."/>
            <person name="Cheng J."/>
            <person name="Tian M."/>
            <person name="Pan X."/>
            <person name="Warren A."/>
            <person name="Jiang C."/>
            <person name="Yuan D."/>
            <person name="Miao W."/>
        </authorList>
    </citation>
    <scope>NUCLEOTIDE SEQUENCE [LARGE SCALE GENOMIC DNA]</scope>
    <source>
        <strain evidence="1">36N120E</strain>
    </source>
</reference>
<gene>
    <name evidence="1" type="ORF">PPERSA_05725</name>
</gene>
<organism evidence="1 2">
    <name type="scientific">Pseudocohnilembus persalinus</name>
    <name type="common">Ciliate</name>
    <dbReference type="NCBI Taxonomy" id="266149"/>
    <lineage>
        <taxon>Eukaryota</taxon>
        <taxon>Sar</taxon>
        <taxon>Alveolata</taxon>
        <taxon>Ciliophora</taxon>
        <taxon>Intramacronucleata</taxon>
        <taxon>Oligohymenophorea</taxon>
        <taxon>Scuticociliatia</taxon>
        <taxon>Philasterida</taxon>
        <taxon>Pseudocohnilembidae</taxon>
        <taxon>Pseudocohnilembus</taxon>
    </lineage>
</organism>
<protein>
    <submittedName>
        <fullName evidence="1">Uncharacterized protein</fullName>
    </submittedName>
</protein>
<dbReference type="InParanoid" id="A0A0V0QI56"/>
<dbReference type="Proteomes" id="UP000054937">
    <property type="component" value="Unassembled WGS sequence"/>
</dbReference>
<accession>A0A0V0QI56</accession>
<sequence>MFQNQFSNAKQAGLDQGSVTSCSFNFSDSHYLNQHNLNKIVEFFQDYILLDEEYLSFEFDKFQQQPALKSQFEDDQSIQQFPKFLEKSLETEDDTKQIIMHFPNIQVDFPSLNFKQSYYLSQQQFQNMLISNFESLDQIVFF</sequence>
<evidence type="ECO:0000313" key="2">
    <source>
        <dbReference type="Proteomes" id="UP000054937"/>
    </source>
</evidence>
<comment type="caution">
    <text evidence="1">The sequence shown here is derived from an EMBL/GenBank/DDBJ whole genome shotgun (WGS) entry which is preliminary data.</text>
</comment>
<keyword evidence="2" id="KW-1185">Reference proteome</keyword>
<dbReference type="AlphaFoldDB" id="A0A0V0QI56"/>
<name>A0A0V0QI56_PSEPJ</name>
<evidence type="ECO:0000313" key="1">
    <source>
        <dbReference type="EMBL" id="KRX01886.1"/>
    </source>
</evidence>
<proteinExistence type="predicted"/>
<dbReference type="EMBL" id="LDAU01000161">
    <property type="protein sequence ID" value="KRX01886.1"/>
    <property type="molecule type" value="Genomic_DNA"/>
</dbReference>